<feature type="transmembrane region" description="Helical" evidence="13">
    <location>
        <begin position="429"/>
        <end position="451"/>
    </location>
</feature>
<dbReference type="Gene3D" id="2.70.170.10">
    <property type="entry name" value="Neurotransmitter-gated ion-channel ligand-binding domain"/>
    <property type="match status" value="1"/>
</dbReference>
<evidence type="ECO:0000256" key="8">
    <source>
        <dbReference type="ARBA" id="ARBA00023136"/>
    </source>
</evidence>
<dbReference type="InterPro" id="IPR038050">
    <property type="entry name" value="Neuro_actylchol_rec"/>
</dbReference>
<reference evidence="17" key="1">
    <citation type="journal article" date="2021" name="Evol. Appl.">
        <title>The genome of the Pyrenean desman and the effects of bottlenecks and inbreeding on the genomic landscape of an endangered species.</title>
        <authorList>
            <person name="Escoda L."/>
            <person name="Castresana J."/>
        </authorList>
    </citation>
    <scope>NUCLEOTIDE SEQUENCE</scope>
    <source>
        <strain evidence="17">IBE-C5619</strain>
    </source>
</reference>
<keyword evidence="6 13" id="KW-1133">Transmembrane helix</keyword>
<dbReference type="GO" id="GO:0034707">
    <property type="term" value="C:chloride channel complex"/>
    <property type="evidence" value="ECO:0007669"/>
    <property type="project" value="UniProtKB-KW"/>
</dbReference>
<evidence type="ECO:0000256" key="1">
    <source>
        <dbReference type="ARBA" id="ARBA00004651"/>
    </source>
</evidence>
<evidence type="ECO:0000313" key="18">
    <source>
        <dbReference type="Proteomes" id="UP000700334"/>
    </source>
</evidence>
<comment type="subunit">
    <text evidence="12">Heteropentamer, formed by a combination of alpha (GABRA1-6), beta (GABRB1-3), gamma (GABRG1-3), delta (GABRD), epsilon (GABRE), rho (GABRR1-3), pi (GABRP) and theta (GABRQ) chains, each subunit exhibiting distinct physiological and pharmacological properties.</text>
</comment>
<feature type="domain" description="Neurotransmitter-gated ion-channel ligand-binding" evidence="15">
    <location>
        <begin position="78"/>
        <end position="224"/>
    </location>
</feature>
<proteinExistence type="inferred from homology"/>
<keyword evidence="18" id="KW-1185">Reference proteome</keyword>
<keyword evidence="9" id="KW-0869">Chloride channel</keyword>
<protein>
    <submittedName>
        <fullName evidence="17">Gamma-aminobutyric acid receptor subunit epsilon</fullName>
    </submittedName>
</protein>
<evidence type="ECO:0000256" key="10">
    <source>
        <dbReference type="ARBA" id="ARBA00023214"/>
    </source>
</evidence>
<keyword evidence="17" id="KW-0675">Receptor</keyword>
<evidence type="ECO:0000256" key="6">
    <source>
        <dbReference type="ARBA" id="ARBA00022989"/>
    </source>
</evidence>
<dbReference type="InterPro" id="IPR018000">
    <property type="entry name" value="Neurotransmitter_ion_chnl_CS"/>
</dbReference>
<comment type="similarity">
    <text evidence="13">Belongs to the ligand-gated ion channel (TC 1.A.9) family.</text>
</comment>
<dbReference type="InterPro" id="IPR006028">
    <property type="entry name" value="GABAA/Glycine_rcpt"/>
</dbReference>
<evidence type="ECO:0000256" key="11">
    <source>
        <dbReference type="ARBA" id="ARBA00023303"/>
    </source>
</evidence>
<dbReference type="GO" id="GO:0005886">
    <property type="term" value="C:plasma membrane"/>
    <property type="evidence" value="ECO:0007669"/>
    <property type="project" value="UniProtKB-SubCell"/>
</dbReference>
<evidence type="ECO:0000256" key="3">
    <source>
        <dbReference type="ARBA" id="ARBA00022475"/>
    </source>
</evidence>
<evidence type="ECO:0000256" key="2">
    <source>
        <dbReference type="ARBA" id="ARBA00022448"/>
    </source>
</evidence>
<evidence type="ECO:0000256" key="5">
    <source>
        <dbReference type="ARBA" id="ARBA00022729"/>
    </source>
</evidence>
<dbReference type="InterPro" id="IPR006202">
    <property type="entry name" value="Neur_chan_lig-bd"/>
</dbReference>
<dbReference type="GO" id="GO:0022824">
    <property type="term" value="F:transmitter-gated monoatomic ion channel activity"/>
    <property type="evidence" value="ECO:0007669"/>
    <property type="project" value="UniProtKB-ARBA"/>
</dbReference>
<dbReference type="InterPro" id="IPR036734">
    <property type="entry name" value="Neur_chan_lig-bd_sf"/>
</dbReference>
<evidence type="ECO:0000256" key="13">
    <source>
        <dbReference type="RuleBase" id="RU000687"/>
    </source>
</evidence>
<name>A0A8J5ZSV6_GALPY</name>
<comment type="caution">
    <text evidence="13">Lacks conserved residue(s) required for the propagation of feature annotation.</text>
</comment>
<dbReference type="SUPFAM" id="SSF63712">
    <property type="entry name" value="Nicotinic receptor ligand binding domain-like"/>
    <property type="match status" value="1"/>
</dbReference>
<dbReference type="AlphaFoldDB" id="A0A8J5ZSV6"/>
<keyword evidence="11 13" id="KW-0407">Ion channel</keyword>
<evidence type="ECO:0000256" key="12">
    <source>
        <dbReference type="ARBA" id="ARBA00064898"/>
    </source>
</evidence>
<evidence type="ECO:0000313" key="17">
    <source>
        <dbReference type="EMBL" id="KAG8505952.1"/>
    </source>
</evidence>
<dbReference type="OrthoDB" id="203862at2759"/>
<dbReference type="GO" id="GO:0005254">
    <property type="term" value="F:chloride channel activity"/>
    <property type="evidence" value="ECO:0007669"/>
    <property type="project" value="UniProtKB-KW"/>
</dbReference>
<dbReference type="SUPFAM" id="SSF90112">
    <property type="entry name" value="Neurotransmitter-gated ion-channel transmembrane pore"/>
    <property type="match status" value="1"/>
</dbReference>
<sequence>MQPKLLPALLALAILFPSGHGAALFGLCSRIKGPHVASAPGDATYGPRPQGPEQLPPEASTPTAVALPDTASKMSTATEILDSLLRNYDHRLRPGIGERPTVVTVRLAVNTLGPISIIDMEYSIDITLCQTWYDERLRYNGSFDSFVLSGNLVSQLWVPDTFFRNSKRVYEQMFATPNQMVRIHPDGKVLYTIRMGIDAGCALHMFKYPLDSHTCPLSFSSCEYLLRQRFLRETAEVTAQGQAPTRSVLGKALAERNSPPGKRGRGPRPARPEAGSEAWLVSCWPGPRRGPAPAPTLPCCLAVSYTKDEMVYKWEDFELEINEENSWKLFQFDFTGVSNKTETLTTVSGDYVVLTLFFNVTRRFGFVAFQNYVPSSVTTMLSWVSFWIRKDSAPARTSLGITSVLTMTTLGSFTRKHFPRVSYITALDFYIAVCFVFCFCALMEFAVLNFLTYNRMRTRRSPKLRHVRHVCGAVARPCRMEAPGLFMRGLTRARVASRARARALQQEAFVCQVEEPVEAEEEEQELQLEGLSCPAQQSLGLGSARRASGCCRWYQKYLCTVPRCQGGLWQKGRLYIHVYRLDNYSRVLFPVTFFFFNVLYWLVCLNL</sequence>
<gene>
    <name evidence="17" type="ORF">J0S82_006175</name>
</gene>
<evidence type="ECO:0000259" key="15">
    <source>
        <dbReference type="Pfam" id="PF02931"/>
    </source>
</evidence>
<comment type="subcellular location">
    <subcellularLocation>
        <location evidence="1">Cell membrane</location>
        <topology evidence="1">Multi-pass membrane protein</topology>
    </subcellularLocation>
</comment>
<keyword evidence="3" id="KW-1003">Cell membrane</keyword>
<evidence type="ECO:0000259" key="16">
    <source>
        <dbReference type="Pfam" id="PF02932"/>
    </source>
</evidence>
<evidence type="ECO:0000256" key="9">
    <source>
        <dbReference type="ARBA" id="ARBA00023173"/>
    </source>
</evidence>
<dbReference type="PROSITE" id="PS00236">
    <property type="entry name" value="NEUROTR_ION_CHANNEL"/>
    <property type="match status" value="1"/>
</dbReference>
<feature type="region of interest" description="Disordered" evidence="14">
    <location>
        <begin position="237"/>
        <end position="273"/>
    </location>
</feature>
<dbReference type="FunFam" id="1.20.58.390:FF:000032">
    <property type="entry name" value="gamma-aminobutyric acid receptor subunit epsilon"/>
    <property type="match status" value="1"/>
</dbReference>
<dbReference type="Pfam" id="PF02931">
    <property type="entry name" value="Neur_chan_LBD"/>
    <property type="match status" value="1"/>
</dbReference>
<dbReference type="InterPro" id="IPR036719">
    <property type="entry name" value="Neuro-gated_channel_TM_sf"/>
</dbReference>
<keyword evidence="5 13" id="KW-0732">Signal</keyword>
<dbReference type="Proteomes" id="UP000700334">
    <property type="component" value="Unassembled WGS sequence"/>
</dbReference>
<feature type="region of interest" description="Disordered" evidence="14">
    <location>
        <begin position="39"/>
        <end position="63"/>
    </location>
</feature>
<organism evidence="17 18">
    <name type="scientific">Galemys pyrenaicus</name>
    <name type="common">Iberian desman</name>
    <name type="synonym">Pyrenean desman</name>
    <dbReference type="NCBI Taxonomy" id="202257"/>
    <lineage>
        <taxon>Eukaryota</taxon>
        <taxon>Metazoa</taxon>
        <taxon>Chordata</taxon>
        <taxon>Craniata</taxon>
        <taxon>Vertebrata</taxon>
        <taxon>Euteleostomi</taxon>
        <taxon>Mammalia</taxon>
        <taxon>Eutheria</taxon>
        <taxon>Laurasiatheria</taxon>
        <taxon>Eulipotyphla</taxon>
        <taxon>Talpidae</taxon>
        <taxon>Galemys</taxon>
    </lineage>
</organism>
<keyword evidence="2 13" id="KW-0813">Transport</keyword>
<feature type="domain" description="Neurotransmitter-gated ion-channel transmembrane" evidence="16">
    <location>
        <begin position="372"/>
        <end position="601"/>
    </location>
</feature>
<comment type="caution">
    <text evidence="17">The sequence shown here is derived from an EMBL/GenBank/DDBJ whole genome shotgun (WGS) entry which is preliminary data.</text>
</comment>
<feature type="transmembrane region" description="Helical" evidence="13">
    <location>
        <begin position="583"/>
        <end position="603"/>
    </location>
</feature>
<feature type="signal peptide" evidence="13">
    <location>
        <begin position="1"/>
        <end position="21"/>
    </location>
</feature>
<dbReference type="GO" id="GO:0004890">
    <property type="term" value="F:GABA-A receptor activity"/>
    <property type="evidence" value="ECO:0007669"/>
    <property type="project" value="UniProtKB-ARBA"/>
</dbReference>
<feature type="chain" id="PRO_5035341740" evidence="13">
    <location>
        <begin position="22"/>
        <end position="607"/>
    </location>
</feature>
<keyword evidence="8 13" id="KW-0472">Membrane</keyword>
<dbReference type="PRINTS" id="PR00252">
    <property type="entry name" value="NRIONCHANNEL"/>
</dbReference>
<keyword evidence="7 13" id="KW-0406">Ion transport</keyword>
<accession>A0A8J5ZSV6</accession>
<dbReference type="CDD" id="cd19057">
    <property type="entry name" value="LGIC_TM_GABAAR_epsilon"/>
    <property type="match status" value="1"/>
</dbReference>
<dbReference type="InterPro" id="IPR006201">
    <property type="entry name" value="Neur_channel"/>
</dbReference>
<keyword evidence="4 13" id="KW-0812">Transmembrane</keyword>
<evidence type="ECO:0000256" key="7">
    <source>
        <dbReference type="ARBA" id="ARBA00023065"/>
    </source>
</evidence>
<dbReference type="Pfam" id="PF02932">
    <property type="entry name" value="Neur_chan_memb"/>
    <property type="match status" value="1"/>
</dbReference>
<dbReference type="PANTHER" id="PTHR18945">
    <property type="entry name" value="NEUROTRANSMITTER GATED ION CHANNEL"/>
    <property type="match status" value="1"/>
</dbReference>
<dbReference type="Gene3D" id="1.20.58.390">
    <property type="entry name" value="Neurotransmitter-gated ion-channel transmembrane domain"/>
    <property type="match status" value="1"/>
</dbReference>
<evidence type="ECO:0000256" key="14">
    <source>
        <dbReference type="SAM" id="MobiDB-lite"/>
    </source>
</evidence>
<dbReference type="InterPro" id="IPR006029">
    <property type="entry name" value="Neurotrans-gated_channel_TM"/>
</dbReference>
<evidence type="ECO:0000256" key="4">
    <source>
        <dbReference type="ARBA" id="ARBA00022692"/>
    </source>
</evidence>
<dbReference type="EMBL" id="JAGFMF010012202">
    <property type="protein sequence ID" value="KAG8505952.1"/>
    <property type="molecule type" value="Genomic_DNA"/>
</dbReference>
<dbReference type="PRINTS" id="PR00253">
    <property type="entry name" value="GABAARECEPTR"/>
</dbReference>
<keyword evidence="10" id="KW-0868">Chloride</keyword>